<evidence type="ECO:0000259" key="3">
    <source>
        <dbReference type="Pfam" id="PF08268"/>
    </source>
</evidence>
<feature type="domain" description="F-box associated beta-propeller type 1" evidence="2">
    <location>
        <begin position="517"/>
        <end position="743"/>
    </location>
</feature>
<dbReference type="PANTHER" id="PTHR31672:SF13">
    <property type="entry name" value="F-BOX PROTEIN CPR30-LIKE"/>
    <property type="match status" value="1"/>
</dbReference>
<comment type="caution">
    <text evidence="4">The sequence shown here is derived from an EMBL/GenBank/DDBJ whole genome shotgun (WGS) entry which is preliminary data.</text>
</comment>
<dbReference type="AlphaFoldDB" id="A0A2U1QNM3"/>
<dbReference type="NCBIfam" id="TIGR01640">
    <property type="entry name" value="F_box_assoc_1"/>
    <property type="match status" value="3"/>
</dbReference>
<dbReference type="InterPro" id="IPR050796">
    <property type="entry name" value="SCF_F-box_component"/>
</dbReference>
<gene>
    <name evidence="4" type="ORF">CTI12_AA005760</name>
</gene>
<feature type="region of interest" description="Disordered" evidence="1">
    <location>
        <begin position="251"/>
        <end position="273"/>
    </location>
</feature>
<feature type="compositionally biased region" description="Basic and acidic residues" evidence="1">
    <location>
        <begin position="254"/>
        <end position="266"/>
    </location>
</feature>
<proteinExistence type="predicted"/>
<evidence type="ECO:0000313" key="5">
    <source>
        <dbReference type="Proteomes" id="UP000245207"/>
    </source>
</evidence>
<reference evidence="4 5" key="1">
    <citation type="journal article" date="2018" name="Mol. Plant">
        <title>The genome of Artemisia annua provides insight into the evolution of Asteraceae family and artemisinin biosynthesis.</title>
        <authorList>
            <person name="Shen Q."/>
            <person name="Zhang L."/>
            <person name="Liao Z."/>
            <person name="Wang S."/>
            <person name="Yan T."/>
            <person name="Shi P."/>
            <person name="Liu M."/>
            <person name="Fu X."/>
            <person name="Pan Q."/>
            <person name="Wang Y."/>
            <person name="Lv Z."/>
            <person name="Lu X."/>
            <person name="Zhang F."/>
            <person name="Jiang W."/>
            <person name="Ma Y."/>
            <person name="Chen M."/>
            <person name="Hao X."/>
            <person name="Li L."/>
            <person name="Tang Y."/>
            <person name="Lv G."/>
            <person name="Zhou Y."/>
            <person name="Sun X."/>
            <person name="Brodelius P.E."/>
            <person name="Rose J.K.C."/>
            <person name="Tang K."/>
        </authorList>
    </citation>
    <scope>NUCLEOTIDE SEQUENCE [LARGE SCALE GENOMIC DNA]</scope>
    <source>
        <strain evidence="5">cv. Huhao1</strain>
        <tissue evidence="4">Leaf</tissue>
    </source>
</reference>
<dbReference type="PANTHER" id="PTHR31672">
    <property type="entry name" value="BNACNNG10540D PROTEIN"/>
    <property type="match status" value="1"/>
</dbReference>
<feature type="domain" description="F-box associated beta-propeller type 1" evidence="2">
    <location>
        <begin position="13"/>
        <end position="132"/>
    </location>
</feature>
<name>A0A2U1QNM3_ARTAN</name>
<dbReference type="InterPro" id="IPR006527">
    <property type="entry name" value="F-box-assoc_dom_typ1"/>
</dbReference>
<evidence type="ECO:0000259" key="2">
    <source>
        <dbReference type="Pfam" id="PF07734"/>
    </source>
</evidence>
<evidence type="ECO:0000256" key="1">
    <source>
        <dbReference type="SAM" id="MobiDB-lite"/>
    </source>
</evidence>
<dbReference type="Pfam" id="PF07734">
    <property type="entry name" value="FBA_1"/>
    <property type="match status" value="2"/>
</dbReference>
<dbReference type="Pfam" id="PF08268">
    <property type="entry name" value="FBA_3"/>
    <property type="match status" value="1"/>
</dbReference>
<keyword evidence="5" id="KW-1185">Reference proteome</keyword>
<protein>
    <submittedName>
        <fullName evidence="4">F-box associated interaction domain-containing protein</fullName>
    </submittedName>
</protein>
<accession>A0A2U1QNM3</accession>
<organism evidence="4 5">
    <name type="scientific">Artemisia annua</name>
    <name type="common">Sweet wormwood</name>
    <dbReference type="NCBI Taxonomy" id="35608"/>
    <lineage>
        <taxon>Eukaryota</taxon>
        <taxon>Viridiplantae</taxon>
        <taxon>Streptophyta</taxon>
        <taxon>Embryophyta</taxon>
        <taxon>Tracheophyta</taxon>
        <taxon>Spermatophyta</taxon>
        <taxon>Magnoliopsida</taxon>
        <taxon>eudicotyledons</taxon>
        <taxon>Gunneridae</taxon>
        <taxon>Pentapetalae</taxon>
        <taxon>asterids</taxon>
        <taxon>campanulids</taxon>
        <taxon>Asterales</taxon>
        <taxon>Asteraceae</taxon>
        <taxon>Asteroideae</taxon>
        <taxon>Anthemideae</taxon>
        <taxon>Artemisiinae</taxon>
        <taxon>Artemisia</taxon>
    </lineage>
</organism>
<dbReference type="InterPro" id="IPR017451">
    <property type="entry name" value="F-box-assoc_interact_dom"/>
</dbReference>
<evidence type="ECO:0000313" key="4">
    <source>
        <dbReference type="EMBL" id="PWA99588.1"/>
    </source>
</evidence>
<sequence>MSLCNRTWPYWGVMVYLLKAGSWKEIGRFPRVNPCTKGKFLNGALHWATGDRSSDSGVIVSLDLGKEMYGEILQPKYDGKGYKKLGLGFLGEWLCVLYNYRDSCEVDLWVMKVYGVKDSWTKLACIPYETDICWDKALDPLCISNDGIVLMINSVWFSRLKSLLCNISSPFADILITEHMYVTTLPVFLNAIKSLLKNHAAFPDVQLTKEQVRQLEQDEEHKANEEPFQLTEEQLRQLEQDEEVRREIEENELREEAASMEQEAREQNTTGTTCLTSCTTSMKRARLQRVLQKFIDDHTLFIYNPSTRTANILPRSRQGGGWGSKLYGFGYDETTHDYKVVKIWRCDLTSRDLGAMIYSLKAESWKEIGRFPRVNPFHDGKFLNGAAHWVTADGWVGSHVIVSLDLGKEAYDGKGSRRAKRRTCRSNASARCCKASACGPSAPIRHSNNSTLRSDREHKRSVASFARLNTSTFRTNNINYAHHRLIYNIYERNDLYSCPLHDVFFDGSVNNAIQLENPLQGTRSQRLRIIGSCNELLCILVIDDHTLFIYNPSTRTANILPRSRQGGGWGCELYGFGYDETTHDYKVVKIWRCDLTSRDLGAMIYSLKAESWKEIGCFPRVNPFHDGKFLNGAVHWVTDDGWVGSHVIVSLDLGKEAYGEVLQLEYDGKGCKTLTLGVLGESLFVLCHYIKSGVVDVWMTKVYGMKDSWTKLLSISHPNDRNLIPLPIEYAPLYISNDGKLLLLKLTINQEVN</sequence>
<feature type="domain" description="F-box associated beta-propeller type 3" evidence="3">
    <location>
        <begin position="270"/>
        <end position="411"/>
    </location>
</feature>
<dbReference type="EMBL" id="PKPP01000013">
    <property type="protein sequence ID" value="PWA99588.1"/>
    <property type="molecule type" value="Genomic_DNA"/>
</dbReference>
<dbReference type="OrthoDB" id="591557at2759"/>
<dbReference type="InterPro" id="IPR013187">
    <property type="entry name" value="F-box-assoc_dom_typ3"/>
</dbReference>
<dbReference type="Proteomes" id="UP000245207">
    <property type="component" value="Unassembled WGS sequence"/>
</dbReference>